<keyword evidence="2" id="KW-0521">NADP</keyword>
<accession>A0A329SDS1</accession>
<dbReference type="STRING" id="29920.A0A329SDS1"/>
<proteinExistence type="inferred from homology"/>
<organism evidence="5 6">
    <name type="scientific">Phytophthora cactorum</name>
    <dbReference type="NCBI Taxonomy" id="29920"/>
    <lineage>
        <taxon>Eukaryota</taxon>
        <taxon>Sar</taxon>
        <taxon>Stramenopiles</taxon>
        <taxon>Oomycota</taxon>
        <taxon>Peronosporomycetes</taxon>
        <taxon>Peronosporales</taxon>
        <taxon>Peronosporaceae</taxon>
        <taxon>Phytophthora</taxon>
    </lineage>
</organism>
<comment type="similarity">
    <text evidence="1">Belongs to the shaker potassium channel beta subunit family.</text>
</comment>
<dbReference type="AlphaFoldDB" id="A0A329SDS1"/>
<protein>
    <recommendedName>
        <fullName evidence="4">NADP-dependent oxidoreductase domain-containing protein</fullName>
    </recommendedName>
</protein>
<dbReference type="EMBL" id="MJFZ01000227">
    <property type="protein sequence ID" value="RAW33742.1"/>
    <property type="molecule type" value="Genomic_DNA"/>
</dbReference>
<dbReference type="InterPro" id="IPR023210">
    <property type="entry name" value="NADP_OxRdtase_dom"/>
</dbReference>
<evidence type="ECO:0000313" key="5">
    <source>
        <dbReference type="EMBL" id="RAW33742.1"/>
    </source>
</evidence>
<feature type="domain" description="NADP-dependent oxidoreductase" evidence="4">
    <location>
        <begin position="41"/>
        <end position="139"/>
    </location>
</feature>
<dbReference type="InterPro" id="IPR036812">
    <property type="entry name" value="NAD(P)_OxRdtase_dom_sf"/>
</dbReference>
<dbReference type="PANTHER" id="PTHR43150">
    <property type="entry name" value="HYPERKINETIC, ISOFORM M"/>
    <property type="match status" value="1"/>
</dbReference>
<evidence type="ECO:0000256" key="1">
    <source>
        <dbReference type="ARBA" id="ARBA00006515"/>
    </source>
</evidence>
<evidence type="ECO:0000256" key="3">
    <source>
        <dbReference type="ARBA" id="ARBA00023002"/>
    </source>
</evidence>
<reference evidence="5 6" key="1">
    <citation type="submission" date="2018-01" db="EMBL/GenBank/DDBJ databases">
        <title>Draft genome of the strawberry crown rot pathogen Phytophthora cactorum.</title>
        <authorList>
            <person name="Armitage A.D."/>
            <person name="Lysoe E."/>
            <person name="Nellist C.F."/>
            <person name="Harrison R.J."/>
            <person name="Brurberg M.B."/>
        </authorList>
    </citation>
    <scope>NUCLEOTIDE SEQUENCE [LARGE SCALE GENOMIC DNA]</scope>
    <source>
        <strain evidence="5 6">10300</strain>
    </source>
</reference>
<sequence length="255" mass="29136">MSAALTKTTHRFFGSSGLLVSKLALGSWMQCDEKYTVDMCREDLVIFTKLFFGYKDMATAGPNDQGNTRKHILEGVQASLRFLELEYVDVIFCHRPDLFTQIKETVRAMNYVINKGWAFYWGTSESPPSQIHEACEIADRLNQIRRSTTSSSAQMLRKYSAGTPDGSRFTTPQFSSGPFRTDFEERVKIADKLKPSAEELGCYYRNCRSPGLFRTKTCRRYKITPELKAKIDAIDNFVPTVPEIHPFAFARSRFL</sequence>
<dbReference type="Proteomes" id="UP000251314">
    <property type="component" value="Unassembled WGS sequence"/>
</dbReference>
<evidence type="ECO:0000259" key="4">
    <source>
        <dbReference type="Pfam" id="PF00248"/>
    </source>
</evidence>
<dbReference type="Pfam" id="PF00248">
    <property type="entry name" value="Aldo_ket_red"/>
    <property type="match status" value="1"/>
</dbReference>
<dbReference type="PANTHER" id="PTHR43150:SF2">
    <property type="entry name" value="HYPERKINETIC, ISOFORM M"/>
    <property type="match status" value="1"/>
</dbReference>
<evidence type="ECO:0000256" key="2">
    <source>
        <dbReference type="ARBA" id="ARBA00022857"/>
    </source>
</evidence>
<keyword evidence="3" id="KW-0560">Oxidoreductase</keyword>
<comment type="caution">
    <text evidence="5">The sequence shown here is derived from an EMBL/GenBank/DDBJ whole genome shotgun (WGS) entry which is preliminary data.</text>
</comment>
<keyword evidence="6" id="KW-1185">Reference proteome</keyword>
<dbReference type="GO" id="GO:0016491">
    <property type="term" value="F:oxidoreductase activity"/>
    <property type="evidence" value="ECO:0007669"/>
    <property type="project" value="UniProtKB-KW"/>
</dbReference>
<dbReference type="VEuPathDB" id="FungiDB:PC110_g9935"/>
<dbReference type="OrthoDB" id="48988at2759"/>
<name>A0A329SDS1_9STRA</name>
<dbReference type="InterPro" id="IPR005399">
    <property type="entry name" value="K_chnl_volt-dep_bsu_KCNAB-rel"/>
</dbReference>
<dbReference type="Gene3D" id="3.20.20.100">
    <property type="entry name" value="NADP-dependent oxidoreductase domain"/>
    <property type="match status" value="1"/>
</dbReference>
<gene>
    <name evidence="5" type="ORF">PC110_g9935</name>
</gene>
<dbReference type="SUPFAM" id="SSF51430">
    <property type="entry name" value="NAD(P)-linked oxidoreductase"/>
    <property type="match status" value="1"/>
</dbReference>
<evidence type="ECO:0000313" key="6">
    <source>
        <dbReference type="Proteomes" id="UP000251314"/>
    </source>
</evidence>